<dbReference type="Proteomes" id="UP000827976">
    <property type="component" value="Chromosome 17"/>
</dbReference>
<proteinExistence type="predicted"/>
<organism evidence="1 2">
    <name type="scientific">Dioscorea alata</name>
    <name type="common">Purple yam</name>
    <dbReference type="NCBI Taxonomy" id="55571"/>
    <lineage>
        <taxon>Eukaryota</taxon>
        <taxon>Viridiplantae</taxon>
        <taxon>Streptophyta</taxon>
        <taxon>Embryophyta</taxon>
        <taxon>Tracheophyta</taxon>
        <taxon>Spermatophyta</taxon>
        <taxon>Magnoliopsida</taxon>
        <taxon>Liliopsida</taxon>
        <taxon>Dioscoreales</taxon>
        <taxon>Dioscoreaceae</taxon>
        <taxon>Dioscorea</taxon>
    </lineage>
</organism>
<evidence type="ECO:0000313" key="1">
    <source>
        <dbReference type="EMBL" id="KAH7657928.1"/>
    </source>
</evidence>
<evidence type="ECO:0000313" key="2">
    <source>
        <dbReference type="Proteomes" id="UP000827976"/>
    </source>
</evidence>
<dbReference type="EMBL" id="CM037027">
    <property type="protein sequence ID" value="KAH7657928.1"/>
    <property type="molecule type" value="Genomic_DNA"/>
</dbReference>
<name>A0ACB7UCC4_DIOAL</name>
<accession>A0ACB7UCC4</accession>
<gene>
    <name evidence="1" type="ORF">IHE45_17G052300</name>
</gene>
<comment type="caution">
    <text evidence="1">The sequence shown here is derived from an EMBL/GenBank/DDBJ whole genome shotgun (WGS) entry which is preliminary data.</text>
</comment>
<reference evidence="2" key="1">
    <citation type="journal article" date="2022" name="Nat. Commun.">
        <title>Chromosome evolution and the genetic basis of agronomically important traits in greater yam.</title>
        <authorList>
            <person name="Bredeson J.V."/>
            <person name="Lyons J.B."/>
            <person name="Oniyinde I.O."/>
            <person name="Okereke N.R."/>
            <person name="Kolade O."/>
            <person name="Nnabue I."/>
            <person name="Nwadili C.O."/>
            <person name="Hribova E."/>
            <person name="Parker M."/>
            <person name="Nwogha J."/>
            <person name="Shu S."/>
            <person name="Carlson J."/>
            <person name="Kariba R."/>
            <person name="Muthemba S."/>
            <person name="Knop K."/>
            <person name="Barton G.J."/>
            <person name="Sherwood A.V."/>
            <person name="Lopez-Montes A."/>
            <person name="Asiedu R."/>
            <person name="Jamnadass R."/>
            <person name="Muchugi A."/>
            <person name="Goodstein D."/>
            <person name="Egesi C.N."/>
            <person name="Featherston J."/>
            <person name="Asfaw A."/>
            <person name="Simpson G.G."/>
            <person name="Dolezel J."/>
            <person name="Hendre P.S."/>
            <person name="Van Deynze A."/>
            <person name="Kumar P.L."/>
            <person name="Obidiegwu J.E."/>
            <person name="Bhattacharjee R."/>
            <person name="Rokhsar D.S."/>
        </authorList>
    </citation>
    <scope>NUCLEOTIDE SEQUENCE [LARGE SCALE GENOMIC DNA]</scope>
    <source>
        <strain evidence="2">cv. TDa95/00328</strain>
    </source>
</reference>
<sequence>MRKEKLKTSEQLKDLANIRVVQRDVVYVASLPVNIANEQTLWKKEFFGQYGKIRRIFICQATKAIQNCSSTKLCNVYVTFSKVEEAARCIQVVNGFILDGRPLKACFGAARYCESWLKKKPCKNRNCIYLHAVGVPEDTCTKDEVFAICSSKLRQLGIDMACHPRRAGSCFPPPVENCKHNVTTFRPLPQSAIYGKCHSSEDLNPTSDHRLSDFLQEFRCGQEVTFGRASYLNVVSQGLQSDSKKLGNSLSSKHEKVQISGQSSSKGQLNKEIVMVNNHRLVSDSFQEKITSEKPSLKNDYSETHIFQDIKAHVDTGSVLKYSGSTPSALSENDARAQTFVQQVPSVKLESTKLQSNSHDSVDCSAGMRLENEIFNDHIFCFVPVSPTSSKLVTSTSESETLTTNQTSKTAPIFQNVPLSADQFARPSSSASWISTTQLEAENKLSLFDIQKVKNEPGISVPFSSDCVRRSLKGEQDNFEFQSESVGCHREISKLLQGYVPSRHTSSKDHIGLHSLQCQEDVNSKAVGIITCESEGSGEVDVISDLLSLDLGCNDGILDNSDLEKVFYNSSDSRHPSEMFSPGILNNNYASNFSFSRIDTADHSTNDFWQKDNAYLPDTFEENLIYRNKLLDYPSDLEIASNSYLLLNLHKSATVFTQGNLPQPAKKPIVSNFDSNLLSKSNKDQKFTFQSKLVNLNPSSATVGENNMKDMASQDALLNYYGAWSSCSMSSLTAAESVLLVRGSDSNLEGISRNDHANSHYDYSRQFHDHGDYNCQLPDTNCFYNVALEQIWCMHDRS</sequence>
<protein>
    <submittedName>
        <fullName evidence="1">RNA recognition motif domain-containing protein</fullName>
    </submittedName>
</protein>
<keyword evidence="2" id="KW-1185">Reference proteome</keyword>